<name>A0A0F8YBZ1_9ZZZZ</name>
<gene>
    <name evidence="1" type="ORF">LCGC14_3165130</name>
</gene>
<dbReference type="EMBL" id="LAZR01070071">
    <property type="protein sequence ID" value="KKK45656.1"/>
    <property type="molecule type" value="Genomic_DNA"/>
</dbReference>
<proteinExistence type="predicted"/>
<organism evidence="1">
    <name type="scientific">marine sediment metagenome</name>
    <dbReference type="NCBI Taxonomy" id="412755"/>
    <lineage>
        <taxon>unclassified sequences</taxon>
        <taxon>metagenomes</taxon>
        <taxon>ecological metagenomes</taxon>
    </lineage>
</organism>
<protein>
    <submittedName>
        <fullName evidence="1">Uncharacterized protein</fullName>
    </submittedName>
</protein>
<evidence type="ECO:0000313" key="1">
    <source>
        <dbReference type="EMBL" id="KKK45656.1"/>
    </source>
</evidence>
<sequence>MKTILTCFMQVHIPVHGFGIGKNRTIGAEDGCDEDRENKNGNQDFNERKPTIGLYAKYFFFICLSNESVSSEAVSHFIIKRYGDIYFFEIVGDISKNL</sequence>
<accession>A0A0F8YBZ1</accession>
<dbReference type="AlphaFoldDB" id="A0A0F8YBZ1"/>
<comment type="caution">
    <text evidence="1">The sequence shown here is derived from an EMBL/GenBank/DDBJ whole genome shotgun (WGS) entry which is preliminary data.</text>
</comment>
<reference evidence="1" key="1">
    <citation type="journal article" date="2015" name="Nature">
        <title>Complex archaea that bridge the gap between prokaryotes and eukaryotes.</title>
        <authorList>
            <person name="Spang A."/>
            <person name="Saw J.H."/>
            <person name="Jorgensen S.L."/>
            <person name="Zaremba-Niedzwiedzka K."/>
            <person name="Martijn J."/>
            <person name="Lind A.E."/>
            <person name="van Eijk R."/>
            <person name="Schleper C."/>
            <person name="Guy L."/>
            <person name="Ettema T.J."/>
        </authorList>
    </citation>
    <scope>NUCLEOTIDE SEQUENCE</scope>
</reference>